<dbReference type="Proteomes" id="UP001152797">
    <property type="component" value="Unassembled WGS sequence"/>
</dbReference>
<organism evidence="2">
    <name type="scientific">Cladocopium goreaui</name>
    <dbReference type="NCBI Taxonomy" id="2562237"/>
    <lineage>
        <taxon>Eukaryota</taxon>
        <taxon>Sar</taxon>
        <taxon>Alveolata</taxon>
        <taxon>Dinophyceae</taxon>
        <taxon>Suessiales</taxon>
        <taxon>Symbiodiniaceae</taxon>
        <taxon>Cladocopium</taxon>
    </lineage>
</organism>
<protein>
    <submittedName>
        <fullName evidence="4">Autophagy-related protein 18a</fullName>
    </submittedName>
</protein>
<proteinExistence type="predicted"/>
<dbReference type="EMBL" id="CAMXCT010002799">
    <property type="protein sequence ID" value="CAI4000541.1"/>
    <property type="molecule type" value="Genomic_DNA"/>
</dbReference>
<reference evidence="3" key="2">
    <citation type="submission" date="2024-04" db="EMBL/GenBank/DDBJ databases">
        <authorList>
            <person name="Chen Y."/>
            <person name="Shah S."/>
            <person name="Dougan E. K."/>
            <person name="Thang M."/>
            <person name="Chan C."/>
        </authorList>
    </citation>
    <scope>NUCLEOTIDE SEQUENCE [LARGE SCALE GENOMIC DNA]</scope>
</reference>
<reference evidence="2" key="1">
    <citation type="submission" date="2022-10" db="EMBL/GenBank/DDBJ databases">
        <authorList>
            <person name="Chen Y."/>
            <person name="Dougan E. K."/>
            <person name="Chan C."/>
            <person name="Rhodes N."/>
            <person name="Thang M."/>
        </authorList>
    </citation>
    <scope>NUCLEOTIDE SEQUENCE</scope>
</reference>
<dbReference type="AlphaFoldDB" id="A0A9P1D239"/>
<sequence>MAIDPRIPGGEVTLNSAGGDISNMRIQYACGSACPGSDPSSSTTSTTTGGGGGGDPHIQTIKGDSYTLTKQGNFLAFSFKGKEALVAPAPYGSGSPGSHSHGDGASRVPVDFELFVHYNDGRKSFTRGLLLLDHQNHQAMEMTSEDCRWRVRAGESDWKTLTEWRKSVSKSEVSSDLLYQRGNGAYVTGLNISRAENTFNLSKIEMNTFITGAERNFSGKTLKSYAKAIILINMNTPTGLTDVVKLKVKCYPGYHMNYRVGVYNGKDLRFVGGEVGGTSSEPKETPEFLQVGQGTIQMRSDSGFQYHQSWEELGGSASAALYLQDQDDSVAGSSKLMTTPCTKSDQQKAMEICRNAGLKDQTSLSFAECVFDVCRAGGDALPELTEISWHEDD</sequence>
<gene>
    <name evidence="2" type="ORF">C1SCF055_LOCUS26652</name>
</gene>
<keyword evidence="5" id="KW-1185">Reference proteome</keyword>
<dbReference type="EMBL" id="CAMXCT020002799">
    <property type="protein sequence ID" value="CAL1153916.1"/>
    <property type="molecule type" value="Genomic_DNA"/>
</dbReference>
<dbReference type="EMBL" id="CAMXCT030002799">
    <property type="protein sequence ID" value="CAL4787853.1"/>
    <property type="molecule type" value="Genomic_DNA"/>
</dbReference>
<comment type="caution">
    <text evidence="2">The sequence shown here is derived from an EMBL/GenBank/DDBJ whole genome shotgun (WGS) entry which is preliminary data.</text>
</comment>
<feature type="region of interest" description="Disordered" evidence="1">
    <location>
        <begin position="33"/>
        <end position="60"/>
    </location>
</feature>
<name>A0A9P1D239_9DINO</name>
<evidence type="ECO:0000313" key="4">
    <source>
        <dbReference type="EMBL" id="CAL4787853.1"/>
    </source>
</evidence>
<dbReference type="OrthoDB" id="440653at2759"/>
<feature type="compositionally biased region" description="Low complexity" evidence="1">
    <location>
        <begin position="35"/>
        <end position="47"/>
    </location>
</feature>
<evidence type="ECO:0000313" key="2">
    <source>
        <dbReference type="EMBL" id="CAI4000541.1"/>
    </source>
</evidence>
<evidence type="ECO:0000313" key="3">
    <source>
        <dbReference type="EMBL" id="CAL1153916.1"/>
    </source>
</evidence>
<accession>A0A9P1D239</accession>
<evidence type="ECO:0000313" key="5">
    <source>
        <dbReference type="Proteomes" id="UP001152797"/>
    </source>
</evidence>
<evidence type="ECO:0000256" key="1">
    <source>
        <dbReference type="SAM" id="MobiDB-lite"/>
    </source>
</evidence>